<protein>
    <submittedName>
        <fullName evidence="1">Uncharacterized protein</fullName>
    </submittedName>
</protein>
<reference evidence="1 2" key="1">
    <citation type="journal article" date="2012" name="Proc. Natl. Acad. Sci. U.S.A.">
        <title>Comparative genomics of Ceriporiopsis subvermispora and Phanerochaete chrysosporium provide insight into selective ligninolysis.</title>
        <authorList>
            <person name="Fernandez-Fueyo E."/>
            <person name="Ruiz-Duenas F.J."/>
            <person name="Ferreira P."/>
            <person name="Floudas D."/>
            <person name="Hibbett D.S."/>
            <person name="Canessa P."/>
            <person name="Larrondo L.F."/>
            <person name="James T.Y."/>
            <person name="Seelenfreund D."/>
            <person name="Lobos S."/>
            <person name="Polanco R."/>
            <person name="Tello M."/>
            <person name="Honda Y."/>
            <person name="Watanabe T."/>
            <person name="Watanabe T."/>
            <person name="Ryu J.S."/>
            <person name="Kubicek C.P."/>
            <person name="Schmoll M."/>
            <person name="Gaskell J."/>
            <person name="Hammel K.E."/>
            <person name="St John F.J."/>
            <person name="Vanden Wymelenberg A."/>
            <person name="Sabat G."/>
            <person name="Splinter BonDurant S."/>
            <person name="Syed K."/>
            <person name="Yadav J.S."/>
            <person name="Doddapaneni H."/>
            <person name="Subramanian V."/>
            <person name="Lavin J.L."/>
            <person name="Oguiza J.A."/>
            <person name="Perez G."/>
            <person name="Pisabarro A.G."/>
            <person name="Ramirez L."/>
            <person name="Santoyo F."/>
            <person name="Master E."/>
            <person name="Coutinho P.M."/>
            <person name="Henrissat B."/>
            <person name="Lombard V."/>
            <person name="Magnuson J.K."/>
            <person name="Kuees U."/>
            <person name="Hori C."/>
            <person name="Igarashi K."/>
            <person name="Samejima M."/>
            <person name="Held B.W."/>
            <person name="Barry K.W."/>
            <person name="LaButti K.M."/>
            <person name="Lapidus A."/>
            <person name="Lindquist E.A."/>
            <person name="Lucas S.M."/>
            <person name="Riley R."/>
            <person name="Salamov A.A."/>
            <person name="Hoffmeister D."/>
            <person name="Schwenk D."/>
            <person name="Hadar Y."/>
            <person name="Yarden O."/>
            <person name="de Vries R.P."/>
            <person name="Wiebenga A."/>
            <person name="Stenlid J."/>
            <person name="Eastwood D."/>
            <person name="Grigoriev I.V."/>
            <person name="Berka R.M."/>
            <person name="Blanchette R.A."/>
            <person name="Kersten P."/>
            <person name="Martinez A.T."/>
            <person name="Vicuna R."/>
            <person name="Cullen D."/>
        </authorList>
    </citation>
    <scope>NUCLEOTIDE SEQUENCE [LARGE SCALE GENOMIC DNA]</scope>
    <source>
        <strain evidence="1 2">B</strain>
    </source>
</reference>
<evidence type="ECO:0000313" key="2">
    <source>
        <dbReference type="Proteomes" id="UP000016930"/>
    </source>
</evidence>
<gene>
    <name evidence="1" type="ORF">CERSUDRAFT_121816</name>
</gene>
<dbReference type="HOGENOM" id="CLU_474860_0_0_1"/>
<sequence length="570" mass="65006">MAIAEVKRLYKALPQLPQDEKKLVASLSLEELRDWASQKMTEQSRYALSYRFLYNSTSPINRLPTELLAEIVFLWLFPELDWLGRPSYDWMAHMGVCRRWRGIALSTPLLWTEISTGVARSFLGEFLDRSGTCMVNLHLHSFVGRFMRCHGHSDLGYLLMWIRDHARDDCRRIQSLDIVLWHITCVAELLTHLLKISKWCPNITTLKLACDDESYSMRIDLSAFPNLRSLICPTAVYAHCNVPTLLTSLTMVLDDRMSVLKLTSLLRRTPSLESLCLSLKSGDSTSQEEFLPPFLSSARSTAVSKINLPFLRSLDFRGSEHALIIRVLSDLHELQASINISDVRLSPFELEPPIMQTIASLIEACRKALGALPESGTLSIEDTCGATSYAINGEGEQRWSIKCHFERFYREHGNISVIIPEIVRELRPLRFKTLHVSQNKYSIWREPLDWRATFVALPFIEDLKVTSDKAVDALWETLGQQDEAAAPLLASIECHLRRQTVSTLEHIRSAMVECLAYRKQRGAPVRSLGFEAFVDSLSQADRERHESVRERLADLLSVARFEISVEEVDN</sequence>
<name>M2RM76_CERS8</name>
<dbReference type="STRING" id="914234.M2RM76"/>
<proteinExistence type="predicted"/>
<dbReference type="SUPFAM" id="SSF52047">
    <property type="entry name" value="RNI-like"/>
    <property type="match status" value="1"/>
</dbReference>
<dbReference type="OrthoDB" id="2746321at2759"/>
<evidence type="ECO:0000313" key="1">
    <source>
        <dbReference type="EMBL" id="EMD39577.1"/>
    </source>
</evidence>
<keyword evidence="2" id="KW-1185">Reference proteome</keyword>
<dbReference type="Gene3D" id="1.20.1280.50">
    <property type="match status" value="1"/>
</dbReference>
<dbReference type="AlphaFoldDB" id="M2RM76"/>
<accession>M2RM76</accession>
<organism evidence="1 2">
    <name type="scientific">Ceriporiopsis subvermispora (strain B)</name>
    <name type="common">White-rot fungus</name>
    <name type="synonym">Gelatoporia subvermispora</name>
    <dbReference type="NCBI Taxonomy" id="914234"/>
    <lineage>
        <taxon>Eukaryota</taxon>
        <taxon>Fungi</taxon>
        <taxon>Dikarya</taxon>
        <taxon>Basidiomycota</taxon>
        <taxon>Agaricomycotina</taxon>
        <taxon>Agaricomycetes</taxon>
        <taxon>Polyporales</taxon>
        <taxon>Gelatoporiaceae</taxon>
        <taxon>Gelatoporia</taxon>
    </lineage>
</organism>
<dbReference type="Proteomes" id="UP000016930">
    <property type="component" value="Unassembled WGS sequence"/>
</dbReference>
<dbReference type="EMBL" id="KB445793">
    <property type="protein sequence ID" value="EMD39577.1"/>
    <property type="molecule type" value="Genomic_DNA"/>
</dbReference>